<accession>A0ABM3FK88</accession>
<feature type="domain" description="PH" evidence="4">
    <location>
        <begin position="164"/>
        <end position="275"/>
    </location>
</feature>
<feature type="compositionally biased region" description="Polar residues" evidence="3">
    <location>
        <begin position="1082"/>
        <end position="1100"/>
    </location>
</feature>
<dbReference type="SMART" id="SM00233">
    <property type="entry name" value="PH"/>
    <property type="match status" value="1"/>
</dbReference>
<feature type="domain" description="DOCKER" evidence="6">
    <location>
        <begin position="1542"/>
        <end position="1973"/>
    </location>
</feature>
<dbReference type="Proteomes" id="UP000829291">
    <property type="component" value="Chromosome 2"/>
</dbReference>
<dbReference type="InterPro" id="IPR021816">
    <property type="entry name" value="DOCK_C/D_N"/>
</dbReference>
<protein>
    <submittedName>
        <fullName evidence="8">Dedicator of cytokinesis protein 9 isoform X5</fullName>
    </submittedName>
</protein>
<dbReference type="Gene3D" id="2.60.40.150">
    <property type="entry name" value="C2 domain"/>
    <property type="match status" value="1"/>
</dbReference>
<evidence type="ECO:0000256" key="1">
    <source>
        <dbReference type="ARBA" id="ARBA00022658"/>
    </source>
</evidence>
<feature type="region of interest" description="Disordered" evidence="3">
    <location>
        <begin position="1074"/>
        <end position="1114"/>
    </location>
</feature>
<dbReference type="InterPro" id="IPR001849">
    <property type="entry name" value="PH_domain"/>
</dbReference>
<feature type="domain" description="C2 DOCK-type" evidence="5">
    <location>
        <begin position="647"/>
        <end position="832"/>
    </location>
</feature>
<evidence type="ECO:0000259" key="6">
    <source>
        <dbReference type="PROSITE" id="PS51651"/>
    </source>
</evidence>
<evidence type="ECO:0000259" key="4">
    <source>
        <dbReference type="PROSITE" id="PS50003"/>
    </source>
</evidence>
<name>A0ABM3FK88_NEOLC</name>
<dbReference type="GeneID" id="107226188"/>
<dbReference type="InterPro" id="IPR046770">
    <property type="entry name" value="DOCKER_Lobe_B"/>
</dbReference>
<dbReference type="RefSeq" id="XP_046588426.1">
    <property type="nucleotide sequence ID" value="XM_046732470.1"/>
</dbReference>
<dbReference type="InterPro" id="IPR046769">
    <property type="entry name" value="DOCKER_Lobe_A"/>
</dbReference>
<dbReference type="InterPro" id="IPR027357">
    <property type="entry name" value="DOCKER_dom"/>
</dbReference>
<evidence type="ECO:0000313" key="8">
    <source>
        <dbReference type="RefSeq" id="XP_046588426.1"/>
    </source>
</evidence>
<proteinExistence type="inferred from homology"/>
<organism evidence="7 8">
    <name type="scientific">Neodiprion lecontei</name>
    <name type="common">Redheaded pine sawfly</name>
    <dbReference type="NCBI Taxonomy" id="441921"/>
    <lineage>
        <taxon>Eukaryota</taxon>
        <taxon>Metazoa</taxon>
        <taxon>Ecdysozoa</taxon>
        <taxon>Arthropoda</taxon>
        <taxon>Hexapoda</taxon>
        <taxon>Insecta</taxon>
        <taxon>Pterygota</taxon>
        <taxon>Neoptera</taxon>
        <taxon>Endopterygota</taxon>
        <taxon>Hymenoptera</taxon>
        <taxon>Tenthredinoidea</taxon>
        <taxon>Diprionidae</taxon>
        <taxon>Diprioninae</taxon>
        <taxon>Neodiprion</taxon>
    </lineage>
</organism>
<dbReference type="PROSITE" id="PS50003">
    <property type="entry name" value="PH_DOMAIN"/>
    <property type="match status" value="1"/>
</dbReference>
<evidence type="ECO:0000256" key="3">
    <source>
        <dbReference type="SAM" id="MobiDB-lite"/>
    </source>
</evidence>
<dbReference type="Gene3D" id="2.30.29.30">
    <property type="entry name" value="Pleckstrin-homology domain (PH domain)/Phosphotyrosine-binding domain (PTB)"/>
    <property type="match status" value="1"/>
</dbReference>
<dbReference type="PROSITE" id="PS51651">
    <property type="entry name" value="DOCKER"/>
    <property type="match status" value="1"/>
</dbReference>
<feature type="compositionally biased region" description="Low complexity" evidence="3">
    <location>
        <begin position="1101"/>
        <end position="1111"/>
    </location>
</feature>
<dbReference type="SUPFAM" id="SSF50729">
    <property type="entry name" value="PH domain-like"/>
    <property type="match status" value="1"/>
</dbReference>
<gene>
    <name evidence="8" type="primary">LOC107226188</name>
</gene>
<dbReference type="PROSITE" id="PS51650">
    <property type="entry name" value="C2_DOCK"/>
    <property type="match status" value="1"/>
</dbReference>
<dbReference type="Pfam" id="PF20422">
    <property type="entry name" value="DHR-2_Lobe_B"/>
    <property type="match status" value="1"/>
</dbReference>
<dbReference type="Pfam" id="PF14429">
    <property type="entry name" value="DOCK-C2"/>
    <property type="match status" value="1"/>
</dbReference>
<dbReference type="InterPro" id="IPR027007">
    <property type="entry name" value="C2_DOCK-type_domain"/>
</dbReference>
<dbReference type="CDD" id="cd13267">
    <property type="entry name" value="PH_DOCK-D"/>
    <property type="match status" value="1"/>
</dbReference>
<dbReference type="InterPro" id="IPR026791">
    <property type="entry name" value="DOCK"/>
</dbReference>
<evidence type="ECO:0000313" key="7">
    <source>
        <dbReference type="Proteomes" id="UP000829291"/>
    </source>
</evidence>
<keyword evidence="7" id="KW-1185">Reference proteome</keyword>
<dbReference type="Pfam" id="PF06920">
    <property type="entry name" value="DHR-2_Lobe_A"/>
    <property type="match status" value="1"/>
</dbReference>
<dbReference type="InterPro" id="IPR046773">
    <property type="entry name" value="DOCKER_Lobe_C"/>
</dbReference>
<sequence length="2002" mass="228656">MSERKFTRGLGKPGMAAQLRETVSQVVRESTVQNKPHLVDPIDFENFVQKNKTLLQNDPQRELLLYPQDDVSQVVLPRRYRTVVSTVRQVSESTESEDGCSLLTKECLKTYSSNWNLVHYKYTAYSGSYLELPKITNSDYLKDEVYEIDTEVDQVDEDSTKSDGITKQGYLMKGPEIGSDRMFVHIGSKSFKRRYCHLRQEVDGTYILELFKDEKKGEAKLTIVMDFCSEVVRNTKRGRYCFELRMTGTHKSYSLAADSEIELQDWLLKLSSVLQHYKQQEDKRAASLERACNTPPPSPQPMQVYGTLKGLEQSMNPQLIRYSRETDTSIALSRRENRRRLFCIYPHIPHAKSPTGSSPDTTVDPYKEQFGQRLLIKCESLKFRLQAPIDEKDSLCQVEPYQTTLCLFDVRNGRKLTENFHFDINNEVVRNISKELSPVGIMTEKEEDVPLPEEIKNLPKEWLMYPKQAIFSVSNPHPDIFLVVRIDKILQGGICQTSEPYIRATKDPRLGLKLHKQVKAACQRLGNYTMPFAWAARPLFRLYSNELDTASDFPAIYRQEGNKIKDDELLKLLSEYRKPEKLSKLTIIPGWLKLKIEPITEIPENTLTTSFVPLKPFPIPPTSEPTLEIAEFEGSSEREVHPYITYINHLYVYPQTLSFDTQKIFTRARNIACIVELRDNDSENAEPIRCIYGKPGLSILRLKASCSVLHHNAVPSWYEEIKMRLPTKLSSKHHLLFSFYHISCDMNKKKENGVENCVGYSWAPLLHKGRLNVDVQVLPVATHLPAGYLSIQPLGLGKGFVFVSPSKETGITTVHEELGKHLPTLLQPSNTDFLVVNKFMHHSSFFFDIMIKSMAQHLLTTGRIKMHRNERFSKEYHKNIENLLDVIMPYLMKRYKEMPVETQELNKSLAHFLKKCLTFMDRGFVFRLINSYMDNFAPGDPRALHDFKFMFLQIICSHEHYVSFNLPMMQSRITSRDTETEPDSDELMNEYCLSENFCKHHFLVGLLLQEVKTSLNEIVQIRKVAVATLRDLMAKHELDDRYQNKGQLSRIASIYIPWLGIVLENLHRLELVHDSTSKSEGKQNTSNRISSSSSFLLNRDTNSNNTTGTSTPRSMHRFTLNLDTQSPIRVSMHLRDSTYFAAIAGQGLVNGNSCTSIESDASTMSGASQSNISQETAIIREPTENGTHEHKGHSRSLSVTQTSSRCDKLQSAEVKDLLLCFLFVVKHLGDHQIIAWWQQCSDIELLSFFTVIEMSLYQFKYVGKRQIASNSTSAGGKPRTVKAMTLPARMAPPDFSSETSGTGTLQTHNTVARENLAENESGKLHQALLEANMATEVGLIALDCLGLYCIHFKDALVTGDGYNPVMRKIFDIYLSFLQVGQSETLLRHVFAGFRAFLNNYSVTLFQGNAVLCGRLCYELLRCCNSKLSSIRQESCALLYLLMRSNFEFTSRKGLTRVHLQVIISVSQMLGNVIGLNNSRFQESLSLINSYASSDKAMKGTGFPVEVKDLTKRIRTVLMATAQMREHNNDPEMLVDLQHSLANSYASTPELRHTWLETMARNHARVENFSEAACCQLHIAALMAEYLKLKKIHTWGAEAFDKISVNISRDERGLKLDAGEICVQDIHYNEYLLLEQLEACTETLEKAERFELLGQLYRLIIPMYESKRNYQALSNCYTHLAQACNKVVEVTKSGKRLLGRFYRVAFFGSAYFEDESGQEYIYKEPKVTSLSEISERLNRLYSEKFGHDVVKMIMDSVPVNNSELDPKMAYIQVTHVIPYFEKLELEIRVTEFEQNHDVCCFMFETPFTREGKPRGNPEDQWKRRTILTTQYSFPYVKKRIAVCQKRVVELSPIEVALDEMRQRVAELEDVALIAPADAKKLQLRLQGSVCVTVNAGPLAYASAFLDPALSPQYPDDKVEDLKDVFREFVKICYTALQINSKLITSDQHEYQEVLRENYQKLCQNLSSLLGESVWPDEQVGSFKRNSAALFSAISGANNHTSTA</sequence>
<feature type="region of interest" description="Disordered" evidence="3">
    <location>
        <begin position="1183"/>
        <end position="1202"/>
    </location>
</feature>
<keyword evidence="1" id="KW-0344">Guanine-nucleotide releasing factor</keyword>
<dbReference type="InterPro" id="IPR011993">
    <property type="entry name" value="PH-like_dom_sf"/>
</dbReference>
<evidence type="ECO:0000259" key="5">
    <source>
        <dbReference type="PROSITE" id="PS51650"/>
    </source>
</evidence>
<dbReference type="Pfam" id="PF20421">
    <property type="entry name" value="DHR-2_Lobe_C"/>
    <property type="match status" value="1"/>
</dbReference>
<evidence type="ECO:0000256" key="2">
    <source>
        <dbReference type="PROSITE-ProRule" id="PRU00983"/>
    </source>
</evidence>
<dbReference type="Gene3D" id="1.20.58.740">
    <property type="match status" value="1"/>
</dbReference>
<dbReference type="CDD" id="cd11694">
    <property type="entry name" value="DHR2_DOCK_D"/>
    <property type="match status" value="1"/>
</dbReference>
<dbReference type="InterPro" id="IPR035892">
    <property type="entry name" value="C2_domain_sf"/>
</dbReference>
<reference evidence="8" key="1">
    <citation type="submission" date="2025-08" db="UniProtKB">
        <authorList>
            <consortium name="RefSeq"/>
        </authorList>
    </citation>
    <scope>IDENTIFICATION</scope>
    <source>
        <tissue evidence="8">Thorax and Abdomen</tissue>
    </source>
</reference>
<dbReference type="Pfam" id="PF11878">
    <property type="entry name" value="DOCK_C-D_N"/>
    <property type="match status" value="1"/>
</dbReference>
<dbReference type="PANTHER" id="PTHR23317:SF26">
    <property type="entry name" value="ZIZIMIN, ISOFORM K"/>
    <property type="match status" value="1"/>
</dbReference>
<dbReference type="Pfam" id="PF00169">
    <property type="entry name" value="PH"/>
    <property type="match status" value="1"/>
</dbReference>
<dbReference type="PANTHER" id="PTHR23317">
    <property type="entry name" value="DEDICATOR OF CYTOKINESIS DOCK"/>
    <property type="match status" value="1"/>
</dbReference>
<comment type="similarity">
    <text evidence="2">Belongs to the DOCK family.</text>
</comment>
<dbReference type="InterPro" id="IPR043162">
    <property type="entry name" value="DOCK_C_lobe_C"/>
</dbReference>
<dbReference type="Gene3D" id="1.25.40.410">
    <property type="match status" value="1"/>
</dbReference>
<dbReference type="InterPro" id="IPR043161">
    <property type="entry name" value="DOCK_C_lobe_A"/>
</dbReference>